<evidence type="ECO:0000313" key="2">
    <source>
        <dbReference type="EMBL" id="BDM70212.1"/>
    </source>
</evidence>
<organism evidence="2 3">
    <name type="scientific">Streptomyces nigrescens</name>
    <dbReference type="NCBI Taxonomy" id="1920"/>
    <lineage>
        <taxon>Bacteria</taxon>
        <taxon>Bacillati</taxon>
        <taxon>Actinomycetota</taxon>
        <taxon>Actinomycetes</taxon>
        <taxon>Kitasatosporales</taxon>
        <taxon>Streptomycetaceae</taxon>
        <taxon>Streptomyces</taxon>
    </lineage>
</organism>
<evidence type="ECO:0000313" key="3">
    <source>
        <dbReference type="Proteomes" id="UP001059597"/>
    </source>
</evidence>
<protein>
    <submittedName>
        <fullName evidence="2">Uncharacterized protein</fullName>
    </submittedName>
</protein>
<sequence>MGPTKVVPRAVPGRLVVSVTRRGCGPGPETKLPTPLPNGIGEALTALPDGGAGQVAHGRGEPGRATAVVGPVASRPGRGTAMSRLLTVLSPSPPTSLELSPLAKLGATAGLRLLDATAVGHWDALVAPHGKTRGPLPLAGP</sequence>
<gene>
    <name evidence="2" type="ORF">HEK616_36990</name>
</gene>
<proteinExistence type="predicted"/>
<dbReference type="EMBL" id="AP026073">
    <property type="protein sequence ID" value="BDM70212.1"/>
    <property type="molecule type" value="Genomic_DNA"/>
</dbReference>
<dbReference type="Proteomes" id="UP001059597">
    <property type="component" value="Chromosome"/>
</dbReference>
<reference evidence="2" key="1">
    <citation type="submission" date="2022-06" db="EMBL/GenBank/DDBJ databases">
        <title>Complete genome sequence of Streptomyces nigrescens HEK616.</title>
        <authorList>
            <person name="Asamizu S."/>
            <person name="Onaka H."/>
        </authorList>
    </citation>
    <scope>NUCLEOTIDE SEQUENCE</scope>
    <source>
        <strain evidence="2">HEK616</strain>
    </source>
</reference>
<accession>A0ABN6QXQ6</accession>
<name>A0ABN6QXQ6_STRNI</name>
<keyword evidence="3" id="KW-1185">Reference proteome</keyword>
<feature type="region of interest" description="Disordered" evidence="1">
    <location>
        <begin position="43"/>
        <end position="78"/>
    </location>
</feature>
<evidence type="ECO:0000256" key="1">
    <source>
        <dbReference type="SAM" id="MobiDB-lite"/>
    </source>
</evidence>